<sequence>MRGDHPAAERFARERDTVPVAPASSGSVVTADLSRLGSRLGPLRRGLRRAAPALAAYAGVRALGVLLVVAWGRAHHIAPITRLGTLWDSGWYARIADHGYSRTNGLIGAHGIPYSPRAFFPLYPWLGHLTSELTGLRTAGGLVVVSWASALLAAWGIFAIADRLWGLGVPPAGGRGRVGVYAVVLWGVLPLAAVESYGYSETLFTALSAWSLYALLRRWWLTAGLFCVAAGLTRPSATALIAAVVVTAAVELWRRRALLSDWRPVAAALLAPLGWLGYLAYTAWAVGSPTAYFHIQAAWDTGIDFGWTTLRWYADEATRLFAFGHPSQRHAVGRIPMALTGLAYLGLLVATFRQRGTRRQPVPLLVFGLALFLVDFVNSSPEPPIARFLLPAFTLLYPAAQWLADRPVFARWLLTAGAIASACYGVALTFHGGAPS</sequence>
<feature type="transmembrane region" description="Helical" evidence="10">
    <location>
        <begin position="331"/>
        <end position="350"/>
    </location>
</feature>
<keyword evidence="12" id="KW-1185">Reference proteome</keyword>
<keyword evidence="6 10" id="KW-0812">Transmembrane</keyword>
<dbReference type="EMBL" id="QKYN01000091">
    <property type="protein sequence ID" value="RAG83241.1"/>
    <property type="molecule type" value="Genomic_DNA"/>
</dbReference>
<dbReference type="InterPro" id="IPR007315">
    <property type="entry name" value="PIG-V/Gpi18"/>
</dbReference>
<feature type="transmembrane region" description="Helical" evidence="10">
    <location>
        <begin position="54"/>
        <end position="74"/>
    </location>
</feature>
<keyword evidence="7" id="KW-0256">Endoplasmic reticulum</keyword>
<protein>
    <recommendedName>
        <fullName evidence="13">Glycosyltransferase RgtA/B/C/D-like domain-containing protein</fullName>
    </recommendedName>
</protein>
<evidence type="ECO:0000256" key="7">
    <source>
        <dbReference type="ARBA" id="ARBA00022824"/>
    </source>
</evidence>
<evidence type="ECO:0000313" key="12">
    <source>
        <dbReference type="Proteomes" id="UP000248889"/>
    </source>
</evidence>
<dbReference type="Proteomes" id="UP000248889">
    <property type="component" value="Unassembled WGS sequence"/>
</dbReference>
<comment type="caution">
    <text evidence="11">The sequence shown here is derived from an EMBL/GenBank/DDBJ whole genome shotgun (WGS) entry which is preliminary data.</text>
</comment>
<organism evidence="11 12">
    <name type="scientific">Streptacidiphilus pinicola</name>
    <dbReference type="NCBI Taxonomy" id="2219663"/>
    <lineage>
        <taxon>Bacteria</taxon>
        <taxon>Bacillati</taxon>
        <taxon>Actinomycetota</taxon>
        <taxon>Actinomycetes</taxon>
        <taxon>Kitasatosporales</taxon>
        <taxon>Streptomycetaceae</taxon>
        <taxon>Streptacidiphilus</taxon>
    </lineage>
</organism>
<evidence type="ECO:0000256" key="2">
    <source>
        <dbReference type="ARBA" id="ARBA00004687"/>
    </source>
</evidence>
<dbReference type="PANTHER" id="PTHR12468:SF2">
    <property type="entry name" value="GPI MANNOSYLTRANSFERASE 2"/>
    <property type="match status" value="1"/>
</dbReference>
<dbReference type="PANTHER" id="PTHR12468">
    <property type="entry name" value="GPI MANNOSYLTRANSFERASE 2"/>
    <property type="match status" value="1"/>
</dbReference>
<name>A0A2X0IIM3_9ACTN</name>
<feature type="transmembrane region" description="Helical" evidence="10">
    <location>
        <begin position="262"/>
        <end position="284"/>
    </location>
</feature>
<evidence type="ECO:0008006" key="13">
    <source>
        <dbReference type="Google" id="ProtNLM"/>
    </source>
</evidence>
<feature type="transmembrane region" description="Helical" evidence="10">
    <location>
        <begin position="219"/>
        <end position="250"/>
    </location>
</feature>
<dbReference type="GO" id="GO:0000009">
    <property type="term" value="F:alpha-1,6-mannosyltransferase activity"/>
    <property type="evidence" value="ECO:0007669"/>
    <property type="project" value="InterPro"/>
</dbReference>
<evidence type="ECO:0000256" key="9">
    <source>
        <dbReference type="ARBA" id="ARBA00023136"/>
    </source>
</evidence>
<dbReference type="OrthoDB" id="151635at2"/>
<dbReference type="GO" id="GO:0016020">
    <property type="term" value="C:membrane"/>
    <property type="evidence" value="ECO:0007669"/>
    <property type="project" value="GOC"/>
</dbReference>
<dbReference type="GO" id="GO:0006506">
    <property type="term" value="P:GPI anchor biosynthetic process"/>
    <property type="evidence" value="ECO:0007669"/>
    <property type="project" value="UniProtKB-UniPathway"/>
</dbReference>
<comment type="pathway">
    <text evidence="2">Glycolipid biosynthesis; glycosylphosphatidylinositol-anchor biosynthesis.</text>
</comment>
<evidence type="ECO:0000256" key="1">
    <source>
        <dbReference type="ARBA" id="ARBA00004477"/>
    </source>
</evidence>
<keyword evidence="9 10" id="KW-0472">Membrane</keyword>
<evidence type="ECO:0000256" key="6">
    <source>
        <dbReference type="ARBA" id="ARBA00022692"/>
    </source>
</evidence>
<dbReference type="GO" id="GO:0004376">
    <property type="term" value="F:GPI mannosyltransferase activity"/>
    <property type="evidence" value="ECO:0007669"/>
    <property type="project" value="InterPro"/>
</dbReference>
<dbReference type="UniPathway" id="UPA00196"/>
<keyword evidence="8 10" id="KW-1133">Transmembrane helix</keyword>
<evidence type="ECO:0000256" key="3">
    <source>
        <dbReference type="ARBA" id="ARBA00022502"/>
    </source>
</evidence>
<evidence type="ECO:0000256" key="10">
    <source>
        <dbReference type="SAM" id="Phobius"/>
    </source>
</evidence>
<accession>A0A2X0IIM3</accession>
<comment type="subcellular location">
    <subcellularLocation>
        <location evidence="1">Endoplasmic reticulum membrane</location>
        <topology evidence="1">Multi-pass membrane protein</topology>
    </subcellularLocation>
</comment>
<evidence type="ECO:0000256" key="4">
    <source>
        <dbReference type="ARBA" id="ARBA00022676"/>
    </source>
</evidence>
<keyword evidence="5" id="KW-0808">Transferase</keyword>
<evidence type="ECO:0000313" key="11">
    <source>
        <dbReference type="EMBL" id="RAG83241.1"/>
    </source>
</evidence>
<gene>
    <name evidence="11" type="ORF">DN069_23425</name>
</gene>
<dbReference type="RefSeq" id="WP_111503916.1">
    <property type="nucleotide sequence ID" value="NZ_QKYN01000091.1"/>
</dbReference>
<proteinExistence type="predicted"/>
<reference evidence="11 12" key="1">
    <citation type="submission" date="2018-06" db="EMBL/GenBank/DDBJ databases">
        <title>Streptacidiphilus pinicola sp. nov., isolated from pine grove soil.</title>
        <authorList>
            <person name="Roh S.G."/>
            <person name="Park S."/>
            <person name="Kim M.-K."/>
            <person name="Yun B.-R."/>
            <person name="Park J."/>
            <person name="Kim M.J."/>
            <person name="Kim Y.S."/>
            <person name="Kim S.B."/>
        </authorList>
    </citation>
    <scope>NUCLEOTIDE SEQUENCE [LARGE SCALE GENOMIC DNA]</scope>
    <source>
        <strain evidence="11 12">MMS16-CNU450</strain>
    </source>
</reference>
<evidence type="ECO:0000256" key="8">
    <source>
        <dbReference type="ARBA" id="ARBA00022989"/>
    </source>
</evidence>
<keyword evidence="4" id="KW-0328">Glycosyltransferase</keyword>
<feature type="transmembrane region" description="Helical" evidence="10">
    <location>
        <begin position="411"/>
        <end position="430"/>
    </location>
</feature>
<evidence type="ECO:0000256" key="5">
    <source>
        <dbReference type="ARBA" id="ARBA00022679"/>
    </source>
</evidence>
<dbReference type="AlphaFoldDB" id="A0A2X0IIM3"/>
<feature type="transmembrane region" description="Helical" evidence="10">
    <location>
        <begin position="139"/>
        <end position="158"/>
    </location>
</feature>
<feature type="transmembrane region" description="Helical" evidence="10">
    <location>
        <begin position="178"/>
        <end position="199"/>
    </location>
</feature>
<keyword evidence="3" id="KW-0337">GPI-anchor biosynthesis</keyword>